<organism evidence="2 3">
    <name type="scientific">Neorhodopirellula lusitana</name>
    <dbReference type="NCBI Taxonomy" id="445327"/>
    <lineage>
        <taxon>Bacteria</taxon>
        <taxon>Pseudomonadati</taxon>
        <taxon>Planctomycetota</taxon>
        <taxon>Planctomycetia</taxon>
        <taxon>Pirellulales</taxon>
        <taxon>Pirellulaceae</taxon>
        <taxon>Neorhodopirellula</taxon>
    </lineage>
</organism>
<gene>
    <name evidence="2" type="ORF">SAMN06265222_104264</name>
</gene>
<dbReference type="Proteomes" id="UP001158067">
    <property type="component" value="Unassembled WGS sequence"/>
</dbReference>
<keyword evidence="3" id="KW-1185">Reference proteome</keyword>
<feature type="compositionally biased region" description="Basic and acidic residues" evidence="1">
    <location>
        <begin position="228"/>
        <end position="256"/>
    </location>
</feature>
<name>A0ABY1Q019_9BACT</name>
<accession>A0ABY1Q019</accession>
<feature type="compositionally biased region" description="Low complexity" evidence="1">
    <location>
        <begin position="291"/>
        <end position="304"/>
    </location>
</feature>
<feature type="region of interest" description="Disordered" evidence="1">
    <location>
        <begin position="228"/>
        <end position="306"/>
    </location>
</feature>
<evidence type="ECO:0000313" key="2">
    <source>
        <dbReference type="EMBL" id="SMP54622.1"/>
    </source>
</evidence>
<evidence type="ECO:0000313" key="3">
    <source>
        <dbReference type="Proteomes" id="UP001158067"/>
    </source>
</evidence>
<feature type="compositionally biased region" description="Acidic residues" evidence="1">
    <location>
        <begin position="262"/>
        <end position="275"/>
    </location>
</feature>
<evidence type="ECO:0000256" key="1">
    <source>
        <dbReference type="SAM" id="MobiDB-lite"/>
    </source>
</evidence>
<feature type="compositionally biased region" description="Basic and acidic residues" evidence="1">
    <location>
        <begin position="276"/>
        <end position="290"/>
    </location>
</feature>
<sequence length="552" mass="61038">MDGNLAYYRRVSGGVIAQSVPKPARIPSFFDFSDCLSPDIPLMPHSSSLHHRRSRVAIHCFRGILPCILLLLIGNSSGPHNFWLGTPAFAQTSEMEEMEASMREGEPGEDAAPIPTTQTGSDPSVIWRMVEPDFSNLSTELARLAAPPTVAPQPLRTGPVLLNESHVAFRYGNLPLAEELFFAHLALGGDAAAEDLDAIQFSPLLRRPTWHLRWGMALGVSGDTDVTDFHPVLDDGEHGDGQHGDGGPDRQSRDEQDAMNEQFEDEPEFMEDEFSDESRFDGPMNERDRPAPTTQTAPPAQTTDPKIEMRLSELTGIVGHTLTQGMQSRFESGKLGSAFQQIKEDPADEGFTVGGEVVNAGDMPMWVPGIVYLGEGNVREMSQKAIEEKLEFLLFVAVNLKRFRNDDVENICRVKVVDCKSGKTLIASGAVDNREIARLTGRPQTLVDKQLESFWKIIDSRTGLTPLPALSPEIARRRITQLMEDASVSTLRKLAEIQVLHRKGWLTDAEREESFQILLGKTGIQILYAPTRDAVPILRNLARQAIQRPSDS</sequence>
<dbReference type="EMBL" id="FXUG01000004">
    <property type="protein sequence ID" value="SMP54622.1"/>
    <property type="molecule type" value="Genomic_DNA"/>
</dbReference>
<proteinExistence type="predicted"/>
<reference evidence="2 3" key="1">
    <citation type="submission" date="2017-05" db="EMBL/GenBank/DDBJ databases">
        <authorList>
            <person name="Varghese N."/>
            <person name="Submissions S."/>
        </authorList>
    </citation>
    <scope>NUCLEOTIDE SEQUENCE [LARGE SCALE GENOMIC DNA]</scope>
    <source>
        <strain evidence="2 3">DSM 25457</strain>
    </source>
</reference>
<comment type="caution">
    <text evidence="2">The sequence shown here is derived from an EMBL/GenBank/DDBJ whole genome shotgun (WGS) entry which is preliminary data.</text>
</comment>
<protein>
    <submittedName>
        <fullName evidence="2">Uncharacterized protein</fullName>
    </submittedName>
</protein>